<dbReference type="InterPro" id="IPR050710">
    <property type="entry name" value="Band7/mec-2_domain"/>
</dbReference>
<feature type="transmembrane region" description="Helical" evidence="2">
    <location>
        <begin position="291"/>
        <end position="315"/>
    </location>
</feature>
<dbReference type="Proteomes" id="UP000240638">
    <property type="component" value="Unassembled WGS sequence"/>
</dbReference>
<dbReference type="AlphaFoldDB" id="A0A2T3XKD7"/>
<evidence type="ECO:0000256" key="1">
    <source>
        <dbReference type="ARBA" id="ARBA00004167"/>
    </source>
</evidence>
<comment type="subcellular location">
    <subcellularLocation>
        <location evidence="1">Membrane</location>
        <topology evidence="1">Single-pass membrane protein</topology>
    </subcellularLocation>
</comment>
<protein>
    <submittedName>
        <fullName evidence="4">Protease modulator HflK</fullName>
    </submittedName>
</protein>
<accession>A0A2T3XKD7</accession>
<dbReference type="EMBL" id="PYUC01000025">
    <property type="protein sequence ID" value="PTB16995.1"/>
    <property type="molecule type" value="Genomic_DNA"/>
</dbReference>
<comment type="caution">
    <text evidence="4">The sequence shown here is derived from an EMBL/GenBank/DDBJ whole genome shotgun (WGS) entry which is preliminary data.</text>
</comment>
<dbReference type="GO" id="GO:0016020">
    <property type="term" value="C:membrane"/>
    <property type="evidence" value="ECO:0007669"/>
    <property type="project" value="UniProtKB-SubCell"/>
</dbReference>
<dbReference type="InterPro" id="IPR036013">
    <property type="entry name" value="Band_7/SPFH_dom_sf"/>
</dbReference>
<dbReference type="InterPro" id="IPR001107">
    <property type="entry name" value="Band_7"/>
</dbReference>
<evidence type="ECO:0000313" key="4">
    <source>
        <dbReference type="EMBL" id="PTB16995.1"/>
    </source>
</evidence>
<dbReference type="PANTHER" id="PTHR43327:SF10">
    <property type="entry name" value="STOMATIN-LIKE PROTEIN 2, MITOCHONDRIAL"/>
    <property type="match status" value="1"/>
</dbReference>
<keyword evidence="4" id="KW-0378">Hydrolase</keyword>
<feature type="transmembrane region" description="Helical" evidence="2">
    <location>
        <begin position="21"/>
        <end position="42"/>
    </location>
</feature>
<feature type="transmembrane region" description="Helical" evidence="2">
    <location>
        <begin position="147"/>
        <end position="167"/>
    </location>
</feature>
<feature type="transmembrane region" description="Helical" evidence="2">
    <location>
        <begin position="48"/>
        <end position="70"/>
    </location>
</feature>
<proteinExistence type="predicted"/>
<evidence type="ECO:0000259" key="3">
    <source>
        <dbReference type="SMART" id="SM00244"/>
    </source>
</evidence>
<keyword evidence="2" id="KW-1133">Transmembrane helix</keyword>
<evidence type="ECO:0000256" key="2">
    <source>
        <dbReference type="SAM" id="Phobius"/>
    </source>
</evidence>
<dbReference type="SUPFAM" id="SSF117892">
    <property type="entry name" value="Band 7/SPFH domain"/>
    <property type="match status" value="1"/>
</dbReference>
<sequence>MSLRARRERTHAHQRIADYQWAGSIAAALAVAFALASVSGVLPADVRWGAPLASAWFNAFVIANGARLALSHRVTRPTRKRNWRLLARALWRAVRHQRGVVALFVVVRSIPWQPWGACASACASVAIAAASWQLFSPVALVRAAISPAPAIAAGAFLLVHAFVVFVAERVFQEQAQRSPMAASLARMLRVVLLTSLAAAAASAWLAYRHTALDWPLHAAAVFNAAIAIELAVRAALLWFLPKASRTDSLRVPASALAGMLRWRPSPFAALAAGLRNQYGVDFRQNWVLRSFVRLMPATLVGIGTCAWLLTSIVILGPDQRAVYERFGAPVAVWRPGPHAGLPWPFGAARLVDNGAVHQVIVSGSADDSSIAAPFARADDRTPEQLNRLWDVAHPWETSQVIAGASGGQQNFQIVSADVRLDYRVGASDADARAALYRAIDVEATVRSIANREVVRYLASHTLESLLEASQTAMAASVRAAVQQQLDRLGAGVEVVAVVIESIHPPAGAAAAYHGVQGAQVRAQASVAFARAYAASALGDAQEQALQDVARAGAEAANTLSRARVQQVDFEADLDASRLGGPAFLFEYYLQKLQKGLQNAHLTVIDDRLAKGDRATIDLRAYPFGDLAGTQRNE</sequence>
<dbReference type="SMART" id="SM00244">
    <property type="entry name" value="PHB"/>
    <property type="match status" value="1"/>
</dbReference>
<organism evidence="4 5">
    <name type="scientific">Trinickia symbiotica</name>
    <dbReference type="NCBI Taxonomy" id="863227"/>
    <lineage>
        <taxon>Bacteria</taxon>
        <taxon>Pseudomonadati</taxon>
        <taxon>Pseudomonadota</taxon>
        <taxon>Betaproteobacteria</taxon>
        <taxon>Burkholderiales</taxon>
        <taxon>Burkholderiaceae</taxon>
        <taxon>Trinickia</taxon>
    </lineage>
</organism>
<name>A0A2T3XKD7_9BURK</name>
<dbReference type="RefSeq" id="WP_107154220.1">
    <property type="nucleotide sequence ID" value="NZ_PYUC01000025.1"/>
</dbReference>
<feature type="transmembrane region" description="Helical" evidence="2">
    <location>
        <begin position="188"/>
        <end position="207"/>
    </location>
</feature>
<gene>
    <name evidence="4" type="ORF">C9I57_30280</name>
</gene>
<dbReference type="Pfam" id="PF01145">
    <property type="entry name" value="Band_7"/>
    <property type="match status" value="1"/>
</dbReference>
<feature type="transmembrane region" description="Helical" evidence="2">
    <location>
        <begin position="115"/>
        <end position="135"/>
    </location>
</feature>
<reference evidence="4 5" key="1">
    <citation type="submission" date="2018-03" db="EMBL/GenBank/DDBJ databases">
        <title>Whole genome analyses suggest that Burkholderia sensu lato contains two further novel genera in the rhizoxinica-symbiotica group Mycetohabitans gen. nov., and Trinickia gen. nov.: implications for the evolution of diazotrophy and nodulation in the Burkholderiaceae.</title>
        <authorList>
            <person name="Estrada De Los Santos P."/>
            <person name="Palmer M."/>
            <person name="Chavez-Ramirez B."/>
            <person name="Steenkamp E.T."/>
            <person name="Hirsch A.M."/>
            <person name="Manyaka P."/>
            <person name="Maluk M."/>
            <person name="Lafos M."/>
            <person name="Crook M."/>
            <person name="Gross E."/>
            <person name="Simon M.F."/>
            <person name="Bueno Dos Reis Junior F."/>
            <person name="Poole P.S."/>
            <person name="Venter S.N."/>
            <person name="James E.K."/>
        </authorList>
    </citation>
    <scope>NUCLEOTIDE SEQUENCE [LARGE SCALE GENOMIC DNA]</scope>
    <source>
        <strain evidence="4 5">JPY-366</strain>
    </source>
</reference>
<dbReference type="GO" id="GO:0006508">
    <property type="term" value="P:proteolysis"/>
    <property type="evidence" value="ECO:0007669"/>
    <property type="project" value="UniProtKB-KW"/>
</dbReference>
<evidence type="ECO:0000313" key="5">
    <source>
        <dbReference type="Proteomes" id="UP000240638"/>
    </source>
</evidence>
<dbReference type="Gene3D" id="3.30.479.30">
    <property type="entry name" value="Band 7 domain"/>
    <property type="match status" value="1"/>
</dbReference>
<keyword evidence="2" id="KW-0812">Transmembrane</keyword>
<dbReference type="PANTHER" id="PTHR43327">
    <property type="entry name" value="STOMATIN-LIKE PROTEIN 2, MITOCHONDRIAL"/>
    <property type="match status" value="1"/>
</dbReference>
<keyword evidence="4" id="KW-0645">Protease</keyword>
<feature type="transmembrane region" description="Helical" evidence="2">
    <location>
        <begin position="219"/>
        <end position="240"/>
    </location>
</feature>
<dbReference type="GO" id="GO:0008233">
    <property type="term" value="F:peptidase activity"/>
    <property type="evidence" value="ECO:0007669"/>
    <property type="project" value="UniProtKB-KW"/>
</dbReference>
<keyword evidence="2" id="KW-0472">Membrane</keyword>
<feature type="domain" description="Band 7" evidence="3">
    <location>
        <begin position="310"/>
        <end position="516"/>
    </location>
</feature>